<sequence length="472" mass="54010">MHCYILLSIWILLLVGGIYKFLEPKPKYSVSFDTVHYQNSVIDVKVNRIFKICNLPDEITIGEEGISETNQWTLKGLLILIRHGDRGPLQHVSNISHINCGHTDLDVRLKSYQEYLHNLTILGKISWVGPGSFHGFPILPTHTTQCQIGQLTMQGISQLLKLGQVLRESYVGVWQKLLNLTQGDVKVYSTRYRRTFQSALAFLYTFILGDVLSKITIFESQSMSFCFKDCACPIADKFYRLVKKDISQQLQLRPAVALLSEAMGRLVFAPSAEQGGDPHSVRDALLTYICHSSNLPCSNLHNCVNKQNVAGIFAYTDWVNHQKWSNLNWKRYCLLKSYGLIKHIVSQMLHMVSNTGPYFLLYSGHDHTLEQLSTALGLENNPHFLRYASRIIIEVYNDNRQRLNGARDMYFRILTNGKDVTNQVHFCKELVNVRRGTSLCKIEDIVRFIHEDYFSSLNFTNFKDACATTRIS</sequence>
<feature type="signal peptide" evidence="6">
    <location>
        <begin position="1"/>
        <end position="17"/>
    </location>
</feature>
<comment type="catalytic activity">
    <reaction evidence="3">
        <text>3-O-[beta-D-GlcA-(1-&gt;3)-beta-D-Gal-(1-&gt;3)-beta-D-Gal-(1-&gt;4)-beta-D-2-O-P-Xyl]-L-seryl-[protein] + H2O = 3-O-(beta-D-GlcA-(1-&gt;3)-beta-D-Gal-(1-&gt;3)-beta-D-Gal-(1-&gt;4)-beta-D-Xyl)-L-seryl-[protein] + phosphate</text>
        <dbReference type="Rhea" id="RHEA:56512"/>
        <dbReference type="Rhea" id="RHEA-COMP:12573"/>
        <dbReference type="Rhea" id="RHEA-COMP:14559"/>
        <dbReference type="ChEBI" id="CHEBI:15377"/>
        <dbReference type="ChEBI" id="CHEBI:43474"/>
        <dbReference type="ChEBI" id="CHEBI:132093"/>
        <dbReference type="ChEBI" id="CHEBI:140495"/>
    </reaction>
</comment>
<dbReference type="SUPFAM" id="SSF53254">
    <property type="entry name" value="Phosphoglycerate mutase-like"/>
    <property type="match status" value="1"/>
</dbReference>
<dbReference type="InterPro" id="IPR029033">
    <property type="entry name" value="His_PPase_superfam"/>
</dbReference>
<dbReference type="AlphaFoldDB" id="A0AAN7SLM0"/>
<evidence type="ECO:0000256" key="4">
    <source>
        <dbReference type="ARBA" id="ARBA00040357"/>
    </source>
</evidence>
<accession>A0AAN7SLM0</accession>
<keyword evidence="8" id="KW-1185">Reference proteome</keyword>
<comment type="caution">
    <text evidence="7">The sequence shown here is derived from an EMBL/GenBank/DDBJ whole genome shotgun (WGS) entry which is preliminary data.</text>
</comment>
<dbReference type="InterPro" id="IPR050645">
    <property type="entry name" value="Histidine_acid_phosphatase"/>
</dbReference>
<evidence type="ECO:0000313" key="7">
    <source>
        <dbReference type="EMBL" id="KAK4874108.1"/>
    </source>
</evidence>
<dbReference type="GO" id="GO:0016791">
    <property type="term" value="F:phosphatase activity"/>
    <property type="evidence" value="ECO:0007669"/>
    <property type="project" value="UniProtKB-ARBA"/>
</dbReference>
<evidence type="ECO:0000313" key="8">
    <source>
        <dbReference type="Proteomes" id="UP001353858"/>
    </source>
</evidence>
<dbReference type="GO" id="GO:0050650">
    <property type="term" value="P:chondroitin sulfate proteoglycan biosynthetic process"/>
    <property type="evidence" value="ECO:0007669"/>
    <property type="project" value="TreeGrafter"/>
</dbReference>
<keyword evidence="6" id="KW-0732">Signal</keyword>
<dbReference type="GO" id="GO:0006024">
    <property type="term" value="P:glycosaminoglycan biosynthetic process"/>
    <property type="evidence" value="ECO:0007669"/>
    <property type="project" value="TreeGrafter"/>
</dbReference>
<comment type="similarity">
    <text evidence="1">Belongs to the histidine acid phosphatase family.</text>
</comment>
<dbReference type="EMBL" id="JARPUR010000006">
    <property type="protein sequence ID" value="KAK4874108.1"/>
    <property type="molecule type" value="Genomic_DNA"/>
</dbReference>
<dbReference type="Pfam" id="PF00328">
    <property type="entry name" value="His_Phos_2"/>
    <property type="match status" value="1"/>
</dbReference>
<organism evidence="7 8">
    <name type="scientific">Aquatica leii</name>
    <dbReference type="NCBI Taxonomy" id="1421715"/>
    <lineage>
        <taxon>Eukaryota</taxon>
        <taxon>Metazoa</taxon>
        <taxon>Ecdysozoa</taxon>
        <taxon>Arthropoda</taxon>
        <taxon>Hexapoda</taxon>
        <taxon>Insecta</taxon>
        <taxon>Pterygota</taxon>
        <taxon>Neoptera</taxon>
        <taxon>Endopterygota</taxon>
        <taxon>Coleoptera</taxon>
        <taxon>Polyphaga</taxon>
        <taxon>Elateriformia</taxon>
        <taxon>Elateroidea</taxon>
        <taxon>Lampyridae</taxon>
        <taxon>Luciolinae</taxon>
        <taxon>Aquatica</taxon>
    </lineage>
</organism>
<evidence type="ECO:0000256" key="5">
    <source>
        <dbReference type="ARBA" id="ARBA00041499"/>
    </source>
</evidence>
<evidence type="ECO:0000256" key="1">
    <source>
        <dbReference type="ARBA" id="ARBA00005375"/>
    </source>
</evidence>
<reference evidence="8" key="1">
    <citation type="submission" date="2023-01" db="EMBL/GenBank/DDBJ databases">
        <title>Key to firefly adult light organ development and bioluminescence: homeobox transcription factors regulate luciferase expression and transportation to peroxisome.</title>
        <authorList>
            <person name="Fu X."/>
        </authorList>
    </citation>
    <scope>NUCLEOTIDE SEQUENCE [LARGE SCALE GENOMIC DNA]</scope>
</reference>
<evidence type="ECO:0000256" key="6">
    <source>
        <dbReference type="SAM" id="SignalP"/>
    </source>
</evidence>
<dbReference type="Proteomes" id="UP001353858">
    <property type="component" value="Unassembled WGS sequence"/>
</dbReference>
<dbReference type="InterPro" id="IPR000560">
    <property type="entry name" value="His_Pase_clade-2"/>
</dbReference>
<proteinExistence type="inferred from homology"/>
<keyword evidence="2" id="KW-0378">Hydrolase</keyword>
<protein>
    <recommendedName>
        <fullName evidence="4">2-phosphoxylose phosphatase 1</fullName>
    </recommendedName>
    <alternativeName>
        <fullName evidence="5">Acid phosphatase-like protein 2</fullName>
    </alternativeName>
</protein>
<name>A0AAN7SLM0_9COLE</name>
<gene>
    <name evidence="7" type="ORF">RN001_013468</name>
</gene>
<dbReference type="Gene3D" id="3.40.50.1240">
    <property type="entry name" value="Phosphoglycerate mutase-like"/>
    <property type="match status" value="1"/>
</dbReference>
<dbReference type="CDD" id="cd07061">
    <property type="entry name" value="HP_HAP_like"/>
    <property type="match status" value="1"/>
</dbReference>
<dbReference type="PANTHER" id="PTHR11567">
    <property type="entry name" value="ACID PHOSPHATASE-RELATED"/>
    <property type="match status" value="1"/>
</dbReference>
<feature type="chain" id="PRO_5042959361" description="2-phosphoxylose phosphatase 1" evidence="6">
    <location>
        <begin position="18"/>
        <end position="472"/>
    </location>
</feature>
<dbReference type="GO" id="GO:0005794">
    <property type="term" value="C:Golgi apparatus"/>
    <property type="evidence" value="ECO:0007669"/>
    <property type="project" value="TreeGrafter"/>
</dbReference>
<evidence type="ECO:0000256" key="3">
    <source>
        <dbReference type="ARBA" id="ARBA00036311"/>
    </source>
</evidence>
<dbReference type="PANTHER" id="PTHR11567:SF110">
    <property type="entry name" value="2-PHOSPHOXYLOSE PHOSPHATASE 1"/>
    <property type="match status" value="1"/>
</dbReference>
<evidence type="ECO:0000256" key="2">
    <source>
        <dbReference type="ARBA" id="ARBA00022801"/>
    </source>
</evidence>